<reference evidence="1" key="1">
    <citation type="submission" date="2014-11" db="EMBL/GenBank/DDBJ databases">
        <authorList>
            <person name="Amaro Gonzalez C."/>
        </authorList>
    </citation>
    <scope>NUCLEOTIDE SEQUENCE</scope>
</reference>
<dbReference type="AlphaFoldDB" id="A0A0E9WQG7"/>
<accession>A0A0E9WQG7</accession>
<proteinExistence type="predicted"/>
<organism evidence="1">
    <name type="scientific">Anguilla anguilla</name>
    <name type="common">European freshwater eel</name>
    <name type="synonym">Muraena anguilla</name>
    <dbReference type="NCBI Taxonomy" id="7936"/>
    <lineage>
        <taxon>Eukaryota</taxon>
        <taxon>Metazoa</taxon>
        <taxon>Chordata</taxon>
        <taxon>Craniata</taxon>
        <taxon>Vertebrata</taxon>
        <taxon>Euteleostomi</taxon>
        <taxon>Actinopterygii</taxon>
        <taxon>Neopterygii</taxon>
        <taxon>Teleostei</taxon>
        <taxon>Anguilliformes</taxon>
        <taxon>Anguillidae</taxon>
        <taxon>Anguilla</taxon>
    </lineage>
</organism>
<name>A0A0E9WQG7_ANGAN</name>
<evidence type="ECO:0000313" key="1">
    <source>
        <dbReference type="EMBL" id="JAH92612.1"/>
    </source>
</evidence>
<protein>
    <submittedName>
        <fullName evidence="1">Uncharacterized protein</fullName>
    </submittedName>
</protein>
<sequence>MFWNVTLFVVFSEDECTSGVRLTKANVQLTHGRIHCYTIKYPVLIQL</sequence>
<dbReference type="EMBL" id="GBXM01015965">
    <property type="protein sequence ID" value="JAH92612.1"/>
    <property type="molecule type" value="Transcribed_RNA"/>
</dbReference>
<reference evidence="1" key="2">
    <citation type="journal article" date="2015" name="Fish Shellfish Immunol.">
        <title>Early steps in the European eel (Anguilla anguilla)-Vibrio vulnificus interaction in the gills: Role of the RtxA13 toxin.</title>
        <authorList>
            <person name="Callol A."/>
            <person name="Pajuelo D."/>
            <person name="Ebbesson L."/>
            <person name="Teles M."/>
            <person name="MacKenzie S."/>
            <person name="Amaro C."/>
        </authorList>
    </citation>
    <scope>NUCLEOTIDE SEQUENCE</scope>
</reference>